<dbReference type="AlphaFoldDB" id="A0A246BLA5"/>
<keyword evidence="4" id="KW-0804">Transcription</keyword>
<comment type="caution">
    <text evidence="6">The sequence shown here is derived from an EMBL/GenBank/DDBJ whole genome shotgun (WGS) entry which is preliminary data.</text>
</comment>
<dbReference type="Pfam" id="PF00126">
    <property type="entry name" value="HTH_1"/>
    <property type="match status" value="1"/>
</dbReference>
<dbReference type="GO" id="GO:0005829">
    <property type="term" value="C:cytosol"/>
    <property type="evidence" value="ECO:0007669"/>
    <property type="project" value="TreeGrafter"/>
</dbReference>
<dbReference type="EMBL" id="NHMK01000012">
    <property type="protein sequence ID" value="OWL96072.1"/>
    <property type="molecule type" value="Genomic_DNA"/>
</dbReference>
<dbReference type="SUPFAM" id="SSF46785">
    <property type="entry name" value="Winged helix' DNA-binding domain"/>
    <property type="match status" value="1"/>
</dbReference>
<dbReference type="CDD" id="cd05466">
    <property type="entry name" value="PBP2_LTTR_substrate"/>
    <property type="match status" value="1"/>
</dbReference>
<dbReference type="Gene3D" id="1.10.10.10">
    <property type="entry name" value="Winged helix-like DNA-binding domain superfamily/Winged helix DNA-binding domain"/>
    <property type="match status" value="1"/>
</dbReference>
<reference evidence="6 7" key="1">
    <citation type="submission" date="2017-05" db="EMBL/GenBank/DDBJ databases">
        <title>De novo genome assembly of Deniococcus indicus strain DR1.</title>
        <authorList>
            <person name="Chauhan D."/>
            <person name="Yennamalli R.M."/>
            <person name="Priyadarshini R."/>
        </authorList>
    </citation>
    <scope>NUCLEOTIDE SEQUENCE [LARGE SCALE GENOMIC DNA]</scope>
    <source>
        <strain evidence="6 7">DR1</strain>
    </source>
</reference>
<keyword evidence="2" id="KW-0805">Transcription regulation</keyword>
<dbReference type="GO" id="GO:0003700">
    <property type="term" value="F:DNA-binding transcription factor activity"/>
    <property type="evidence" value="ECO:0007669"/>
    <property type="project" value="InterPro"/>
</dbReference>
<dbReference type="InterPro" id="IPR036388">
    <property type="entry name" value="WH-like_DNA-bd_sf"/>
</dbReference>
<dbReference type="Proteomes" id="UP000197208">
    <property type="component" value="Unassembled WGS sequence"/>
</dbReference>
<organism evidence="6 7">
    <name type="scientific">Deinococcus indicus</name>
    <dbReference type="NCBI Taxonomy" id="223556"/>
    <lineage>
        <taxon>Bacteria</taxon>
        <taxon>Thermotogati</taxon>
        <taxon>Deinococcota</taxon>
        <taxon>Deinococci</taxon>
        <taxon>Deinococcales</taxon>
        <taxon>Deinococcaceae</taxon>
        <taxon>Deinococcus</taxon>
    </lineage>
</organism>
<gene>
    <name evidence="6" type="ORF">CBQ26_09745</name>
</gene>
<evidence type="ECO:0000256" key="3">
    <source>
        <dbReference type="ARBA" id="ARBA00023125"/>
    </source>
</evidence>
<evidence type="ECO:0000256" key="2">
    <source>
        <dbReference type="ARBA" id="ARBA00023015"/>
    </source>
</evidence>
<feature type="domain" description="HTH lysR-type" evidence="5">
    <location>
        <begin position="1"/>
        <end position="53"/>
    </location>
</feature>
<dbReference type="PANTHER" id="PTHR30419">
    <property type="entry name" value="HTH-TYPE TRANSCRIPTIONAL REGULATOR YBHD"/>
    <property type="match status" value="1"/>
</dbReference>
<keyword evidence="3" id="KW-0238">DNA-binding</keyword>
<dbReference type="PRINTS" id="PR00039">
    <property type="entry name" value="HTHLYSR"/>
</dbReference>
<evidence type="ECO:0000256" key="4">
    <source>
        <dbReference type="ARBA" id="ARBA00023163"/>
    </source>
</evidence>
<dbReference type="Pfam" id="PF03466">
    <property type="entry name" value="LysR_substrate"/>
    <property type="match status" value="1"/>
</dbReference>
<dbReference type="SUPFAM" id="SSF53850">
    <property type="entry name" value="Periplasmic binding protein-like II"/>
    <property type="match status" value="1"/>
</dbReference>
<protein>
    <recommendedName>
        <fullName evidence="5">HTH lysR-type domain-containing protein</fullName>
    </recommendedName>
</protein>
<comment type="similarity">
    <text evidence="1">Belongs to the LysR transcriptional regulatory family.</text>
</comment>
<dbReference type="PANTHER" id="PTHR30419:SF8">
    <property type="entry name" value="NITROGEN ASSIMILATION TRANSCRIPTIONAL ACTIVATOR-RELATED"/>
    <property type="match status" value="1"/>
</dbReference>
<keyword evidence="7" id="KW-1185">Reference proteome</keyword>
<dbReference type="GO" id="GO:0003677">
    <property type="term" value="F:DNA binding"/>
    <property type="evidence" value="ECO:0007669"/>
    <property type="project" value="UniProtKB-KW"/>
</dbReference>
<sequence>MITFSVVAELASVSRAAQALHLSQPAVSGQLRVLQERVGAPLYERQGRGVRLTPDGERLLPYAQAVARNIQDAADLVGGLRARTAATLRVGFSVALTPAVSSVVRLGAEHGLQIQADTRPAADLTDEVRAGTLAAALIVTPPQRTSVDLDYHQLGEDTLRVAVPPGHPLADQGYVPPHALHGETLLWAAHGSGIRLQAERLLKGTGLGVHQGAELGSLWAVLEGVRRGHGIGILPASFLSGDLRDGRVVSLGIEAPNVTVAHTLITLPAAAVPAATRTLIEVLARHPLRTLFHVAPAPHTPAQ</sequence>
<name>A0A246BLA5_9DEIO</name>
<evidence type="ECO:0000259" key="5">
    <source>
        <dbReference type="PROSITE" id="PS50931"/>
    </source>
</evidence>
<dbReference type="InterPro" id="IPR050950">
    <property type="entry name" value="HTH-type_LysR_regulators"/>
</dbReference>
<dbReference type="InterPro" id="IPR000847">
    <property type="entry name" value="LysR_HTH_N"/>
</dbReference>
<dbReference type="PROSITE" id="PS50931">
    <property type="entry name" value="HTH_LYSR"/>
    <property type="match status" value="1"/>
</dbReference>
<accession>A0A246BLA5</accession>
<evidence type="ECO:0000313" key="7">
    <source>
        <dbReference type="Proteomes" id="UP000197208"/>
    </source>
</evidence>
<dbReference type="InterPro" id="IPR005119">
    <property type="entry name" value="LysR_subst-bd"/>
</dbReference>
<evidence type="ECO:0000313" key="6">
    <source>
        <dbReference type="EMBL" id="OWL96072.1"/>
    </source>
</evidence>
<proteinExistence type="inferred from homology"/>
<dbReference type="Gene3D" id="3.40.190.10">
    <property type="entry name" value="Periplasmic binding protein-like II"/>
    <property type="match status" value="2"/>
</dbReference>
<evidence type="ECO:0000256" key="1">
    <source>
        <dbReference type="ARBA" id="ARBA00009437"/>
    </source>
</evidence>
<dbReference type="InterPro" id="IPR036390">
    <property type="entry name" value="WH_DNA-bd_sf"/>
</dbReference>